<sequence>MVTAIAPRTVRPATMGDVHDGQQFRTDTGWATAVGDAKPTEGRTGFVTITRRTLAGVTMTNDYRAARPTTIKL</sequence>
<evidence type="ECO:0000313" key="3">
    <source>
        <dbReference type="Proteomes" id="UP000680206"/>
    </source>
</evidence>
<dbReference type="RefSeq" id="WP_208245019.1">
    <property type="nucleotide sequence ID" value="NZ_JAGEPF010000018.1"/>
</dbReference>
<comment type="caution">
    <text evidence="2">The sequence shown here is derived from an EMBL/GenBank/DDBJ whole genome shotgun (WGS) entry which is preliminary data.</text>
</comment>
<gene>
    <name evidence="2" type="ORF">J4709_29080</name>
</gene>
<evidence type="ECO:0000313" key="2">
    <source>
        <dbReference type="EMBL" id="MBO2461629.1"/>
    </source>
</evidence>
<proteinExistence type="predicted"/>
<accession>A0ABS3RXZ5</accession>
<feature type="region of interest" description="Disordered" evidence="1">
    <location>
        <begin position="1"/>
        <end position="23"/>
    </location>
</feature>
<protein>
    <submittedName>
        <fullName evidence="2">Uncharacterized protein</fullName>
    </submittedName>
</protein>
<reference evidence="2 3" key="1">
    <citation type="submission" date="2021-03" db="EMBL/GenBank/DDBJ databases">
        <title>Actinomadura violae sp. nov., isolated from lichen in Thailand.</title>
        <authorList>
            <person name="Kanchanasin P."/>
            <person name="Saeng-In P."/>
            <person name="Phongsopitanun W."/>
            <person name="Yuki M."/>
            <person name="Kudo T."/>
            <person name="Ohkuma M."/>
            <person name="Tanasupawat S."/>
        </authorList>
    </citation>
    <scope>NUCLEOTIDE SEQUENCE [LARGE SCALE GENOMIC DNA]</scope>
    <source>
        <strain evidence="2 3">LCR2-06</strain>
    </source>
</reference>
<dbReference type="Proteomes" id="UP000680206">
    <property type="component" value="Unassembled WGS sequence"/>
</dbReference>
<evidence type="ECO:0000256" key="1">
    <source>
        <dbReference type="SAM" id="MobiDB-lite"/>
    </source>
</evidence>
<organism evidence="2 3">
    <name type="scientific">Actinomadura violacea</name>
    <dbReference type="NCBI Taxonomy" id="2819934"/>
    <lineage>
        <taxon>Bacteria</taxon>
        <taxon>Bacillati</taxon>
        <taxon>Actinomycetota</taxon>
        <taxon>Actinomycetes</taxon>
        <taxon>Streptosporangiales</taxon>
        <taxon>Thermomonosporaceae</taxon>
        <taxon>Actinomadura</taxon>
    </lineage>
</organism>
<keyword evidence="3" id="KW-1185">Reference proteome</keyword>
<dbReference type="EMBL" id="JAGEPF010000018">
    <property type="protein sequence ID" value="MBO2461629.1"/>
    <property type="molecule type" value="Genomic_DNA"/>
</dbReference>
<name>A0ABS3RXZ5_9ACTN</name>